<evidence type="ECO:0000256" key="1">
    <source>
        <dbReference type="ARBA" id="ARBA00022723"/>
    </source>
</evidence>
<keyword evidence="5" id="KW-1185">Reference proteome</keyword>
<organism evidence="4 5">
    <name type="scientific">Pyxidicoccus fallax</name>
    <dbReference type="NCBI Taxonomy" id="394095"/>
    <lineage>
        <taxon>Bacteria</taxon>
        <taxon>Pseudomonadati</taxon>
        <taxon>Myxococcota</taxon>
        <taxon>Myxococcia</taxon>
        <taxon>Myxococcales</taxon>
        <taxon>Cystobacterineae</taxon>
        <taxon>Myxococcaceae</taxon>
        <taxon>Pyxidicoccus</taxon>
    </lineage>
</organism>
<dbReference type="NCBIfam" id="TIGR01490">
    <property type="entry name" value="HAD-SF-IB-hyp1"/>
    <property type="match status" value="1"/>
</dbReference>
<reference evidence="4 5" key="1">
    <citation type="submission" date="2020-04" db="EMBL/GenBank/DDBJ databases">
        <title>Draft genome of Pyxidicoccus fallax type strain.</title>
        <authorList>
            <person name="Whitworth D.E."/>
        </authorList>
    </citation>
    <scope>NUCLEOTIDE SEQUENCE [LARGE SCALE GENOMIC DNA]</scope>
    <source>
        <strain evidence="4 5">DSM 14698</strain>
    </source>
</reference>
<keyword evidence="2 4" id="KW-0378">Hydrolase</keyword>
<proteinExistence type="predicted"/>
<dbReference type="InterPro" id="IPR023214">
    <property type="entry name" value="HAD_sf"/>
</dbReference>
<gene>
    <name evidence="4" type="ORF">HG543_40315</name>
</gene>
<dbReference type="Gene3D" id="1.20.1440.100">
    <property type="entry name" value="SG protein - dephosphorylation function"/>
    <property type="match status" value="1"/>
</dbReference>
<dbReference type="AlphaFoldDB" id="A0A848LTP8"/>
<dbReference type="NCBIfam" id="TIGR01488">
    <property type="entry name" value="HAD-SF-IB"/>
    <property type="match status" value="1"/>
</dbReference>
<dbReference type="GO" id="GO:0016787">
    <property type="term" value="F:hydrolase activity"/>
    <property type="evidence" value="ECO:0007669"/>
    <property type="project" value="UniProtKB-KW"/>
</dbReference>
<dbReference type="GO" id="GO:0046872">
    <property type="term" value="F:metal ion binding"/>
    <property type="evidence" value="ECO:0007669"/>
    <property type="project" value="UniProtKB-KW"/>
</dbReference>
<dbReference type="RefSeq" id="WP_169350251.1">
    <property type="nucleotide sequence ID" value="NZ_JABBJJ010000291.1"/>
</dbReference>
<dbReference type="Pfam" id="PF12710">
    <property type="entry name" value="HAD"/>
    <property type="match status" value="1"/>
</dbReference>
<dbReference type="Gene3D" id="3.40.50.1000">
    <property type="entry name" value="HAD superfamily/HAD-like"/>
    <property type="match status" value="1"/>
</dbReference>
<evidence type="ECO:0000313" key="4">
    <source>
        <dbReference type="EMBL" id="NMO21051.1"/>
    </source>
</evidence>
<dbReference type="InterPro" id="IPR006385">
    <property type="entry name" value="HAD_hydro_SerB1"/>
</dbReference>
<dbReference type="Proteomes" id="UP000518300">
    <property type="component" value="Unassembled WGS sequence"/>
</dbReference>
<evidence type="ECO:0000256" key="3">
    <source>
        <dbReference type="ARBA" id="ARBA00022842"/>
    </source>
</evidence>
<name>A0A848LTP8_9BACT</name>
<dbReference type="InterPro" id="IPR036412">
    <property type="entry name" value="HAD-like_sf"/>
</dbReference>
<comment type="caution">
    <text evidence="4">The sequence shown here is derived from an EMBL/GenBank/DDBJ whole genome shotgun (WGS) entry which is preliminary data.</text>
</comment>
<keyword evidence="3" id="KW-0460">Magnesium</keyword>
<accession>A0A848LTP8</accession>
<sequence>MPPQKAAFFDVDGTLVKTNVVHVYAYYAMNRGSVLGIAGRTLSTAVSVPLFGVMDALDRKTFNEFFYRYYAGLSEDRLVTIAEDMFEDVLQPALFEQSQDLIDQARRSGCKVVLVTGALDFTMRPLARHLGADDLIANKMQFVGGKATGKVIPPIIEGANKANAIRAYCVKENLALDKCHGYSDSASDYAMLAVVGRPTAVNPDLRLRSIARAYNWPILDLK</sequence>
<dbReference type="PANTHER" id="PTHR43344">
    <property type="entry name" value="PHOSPHOSERINE PHOSPHATASE"/>
    <property type="match status" value="1"/>
</dbReference>
<protein>
    <submittedName>
        <fullName evidence="4">HAD-IB family hydrolase</fullName>
    </submittedName>
</protein>
<evidence type="ECO:0000313" key="5">
    <source>
        <dbReference type="Proteomes" id="UP000518300"/>
    </source>
</evidence>
<keyword evidence="1" id="KW-0479">Metal-binding</keyword>
<dbReference type="PANTHER" id="PTHR43344:SF13">
    <property type="entry name" value="PHOSPHATASE RV3661-RELATED"/>
    <property type="match status" value="1"/>
</dbReference>
<dbReference type="InterPro" id="IPR050582">
    <property type="entry name" value="HAD-like_SerB"/>
</dbReference>
<dbReference type="SUPFAM" id="SSF56784">
    <property type="entry name" value="HAD-like"/>
    <property type="match status" value="1"/>
</dbReference>
<evidence type="ECO:0000256" key="2">
    <source>
        <dbReference type="ARBA" id="ARBA00022801"/>
    </source>
</evidence>
<dbReference type="EMBL" id="JABBJJ010000291">
    <property type="protein sequence ID" value="NMO21051.1"/>
    <property type="molecule type" value="Genomic_DNA"/>
</dbReference>